<dbReference type="Pfam" id="PF00106">
    <property type="entry name" value="adh_short"/>
    <property type="match status" value="1"/>
</dbReference>
<feature type="region of interest" description="Disordered" evidence="5">
    <location>
        <begin position="384"/>
        <end position="406"/>
    </location>
</feature>
<evidence type="ECO:0000256" key="3">
    <source>
        <dbReference type="ARBA" id="ARBA00023002"/>
    </source>
</evidence>
<evidence type="ECO:0000256" key="5">
    <source>
        <dbReference type="SAM" id="MobiDB-lite"/>
    </source>
</evidence>
<dbReference type="eggNOG" id="KOG1208">
    <property type="taxonomic scope" value="Eukaryota"/>
</dbReference>
<name>A0A0D3I5Q0_EMIH1</name>
<evidence type="ECO:0000259" key="6">
    <source>
        <dbReference type="PROSITE" id="PS50918"/>
    </source>
</evidence>
<dbReference type="EnsemblProtists" id="EOD06585">
    <property type="protein sequence ID" value="EOD06585"/>
    <property type="gene ID" value="EMIHUDRAFT_106817"/>
</dbReference>
<dbReference type="Pfam" id="PF02825">
    <property type="entry name" value="WWE"/>
    <property type="match status" value="1"/>
</dbReference>
<dbReference type="PANTHER" id="PTHR43963">
    <property type="entry name" value="CARBONYL REDUCTASE 1-RELATED"/>
    <property type="match status" value="1"/>
</dbReference>
<keyword evidence="8" id="KW-1185">Reference proteome</keyword>
<dbReference type="GO" id="GO:0008270">
    <property type="term" value="F:zinc ion binding"/>
    <property type="evidence" value="ECO:0007669"/>
    <property type="project" value="InterPro"/>
</dbReference>
<organism evidence="7 8">
    <name type="scientific">Emiliania huxleyi (strain CCMP1516)</name>
    <dbReference type="NCBI Taxonomy" id="280463"/>
    <lineage>
        <taxon>Eukaryota</taxon>
        <taxon>Haptista</taxon>
        <taxon>Haptophyta</taxon>
        <taxon>Prymnesiophyceae</taxon>
        <taxon>Isochrysidales</taxon>
        <taxon>Noelaerhabdaceae</taxon>
        <taxon>Emiliania</taxon>
    </lineage>
</organism>
<reference evidence="7" key="2">
    <citation type="submission" date="2024-10" db="UniProtKB">
        <authorList>
            <consortium name="EnsemblProtists"/>
        </authorList>
    </citation>
    <scope>IDENTIFICATION</scope>
</reference>
<dbReference type="PANTHER" id="PTHR43963:SF6">
    <property type="entry name" value="CHAIN DEHYDROGENASE FAMILY PROTEIN, PUTATIVE (AFU_ORTHOLOGUE AFUA_3G15350)-RELATED"/>
    <property type="match status" value="1"/>
</dbReference>
<feature type="compositionally biased region" description="Basic and acidic residues" evidence="5">
    <location>
        <begin position="384"/>
        <end position="395"/>
    </location>
</feature>
<dbReference type="InterPro" id="IPR002347">
    <property type="entry name" value="SDR_fam"/>
</dbReference>
<evidence type="ECO:0000313" key="8">
    <source>
        <dbReference type="Proteomes" id="UP000013827"/>
    </source>
</evidence>
<dbReference type="STRING" id="2903.R1CW66"/>
<dbReference type="InterPro" id="IPR036291">
    <property type="entry name" value="NAD(P)-bd_dom_sf"/>
</dbReference>
<dbReference type="Gene3D" id="3.30.720.50">
    <property type="match status" value="1"/>
</dbReference>
<accession>A0A0D3I5Q0</accession>
<dbReference type="SUPFAM" id="SSF51735">
    <property type="entry name" value="NAD(P)-binding Rossmann-fold domains"/>
    <property type="match status" value="1"/>
</dbReference>
<sequence>MRVVVTGSTRGIGRTVVETLSRAGQNTIFLGCRDLEAGRALAAELGGGAVPLLLDVTDDASVAAAAASVLATGSQLDALVNNAGVLLERKGTALASIVEPTLRVNLRGAVSVTAAFRPLIRDGGLIVNISSGAGTFVTGQLDPSVRARLEAMDAARLQEAIARLAAAAAASPTHQPDDTPIYGVSKAGLNYYTQLEARENPRLRVVACSPGFCRTAIAGADADYSRREPKEAALGADVVVKLLLGDLGRDSGRFYKECSKPGTSLEAARSKQEPWVASFAKGNFCALTPAQQRKAIDGPEAAPQATSTSSAPPAKRAKASHEAPPAAPAAAAAAAAASWQVFLGGSFRPYEEPVQATIEAAWQSADAAVEVTIRGQAYVLDFAESRQRQKSDPSRSRAIKRVVSLS</sequence>
<reference evidence="8" key="1">
    <citation type="journal article" date="2013" name="Nature">
        <title>Pan genome of the phytoplankton Emiliania underpins its global distribution.</title>
        <authorList>
            <person name="Read B.A."/>
            <person name="Kegel J."/>
            <person name="Klute M.J."/>
            <person name="Kuo A."/>
            <person name="Lefebvre S.C."/>
            <person name="Maumus F."/>
            <person name="Mayer C."/>
            <person name="Miller J."/>
            <person name="Monier A."/>
            <person name="Salamov A."/>
            <person name="Young J."/>
            <person name="Aguilar M."/>
            <person name="Claverie J.M."/>
            <person name="Frickenhaus S."/>
            <person name="Gonzalez K."/>
            <person name="Herman E.K."/>
            <person name="Lin Y.C."/>
            <person name="Napier J."/>
            <person name="Ogata H."/>
            <person name="Sarno A.F."/>
            <person name="Shmutz J."/>
            <person name="Schroeder D."/>
            <person name="de Vargas C."/>
            <person name="Verret F."/>
            <person name="von Dassow P."/>
            <person name="Valentin K."/>
            <person name="Van de Peer Y."/>
            <person name="Wheeler G."/>
            <person name="Dacks J.B."/>
            <person name="Delwiche C.F."/>
            <person name="Dyhrman S.T."/>
            <person name="Glockner G."/>
            <person name="John U."/>
            <person name="Richards T."/>
            <person name="Worden A.Z."/>
            <person name="Zhang X."/>
            <person name="Grigoriev I.V."/>
            <person name="Allen A.E."/>
            <person name="Bidle K."/>
            <person name="Borodovsky M."/>
            <person name="Bowler C."/>
            <person name="Brownlee C."/>
            <person name="Cock J.M."/>
            <person name="Elias M."/>
            <person name="Gladyshev V.N."/>
            <person name="Groth M."/>
            <person name="Guda C."/>
            <person name="Hadaegh A."/>
            <person name="Iglesias-Rodriguez M.D."/>
            <person name="Jenkins J."/>
            <person name="Jones B.M."/>
            <person name="Lawson T."/>
            <person name="Leese F."/>
            <person name="Lindquist E."/>
            <person name="Lobanov A."/>
            <person name="Lomsadze A."/>
            <person name="Malik S.B."/>
            <person name="Marsh M.E."/>
            <person name="Mackinder L."/>
            <person name="Mock T."/>
            <person name="Mueller-Roeber B."/>
            <person name="Pagarete A."/>
            <person name="Parker M."/>
            <person name="Probert I."/>
            <person name="Quesneville H."/>
            <person name="Raines C."/>
            <person name="Rensing S.A."/>
            <person name="Riano-Pachon D.M."/>
            <person name="Richier S."/>
            <person name="Rokitta S."/>
            <person name="Shiraiwa Y."/>
            <person name="Soanes D.M."/>
            <person name="van der Giezen M."/>
            <person name="Wahlund T.M."/>
            <person name="Williams B."/>
            <person name="Wilson W."/>
            <person name="Wolfe G."/>
            <person name="Wurch L.L."/>
        </authorList>
    </citation>
    <scope>NUCLEOTIDE SEQUENCE</scope>
</reference>
<dbReference type="KEGG" id="ehx:EMIHUDRAFT_106817"/>
<proteinExistence type="inferred from homology"/>
<dbReference type="InterPro" id="IPR018123">
    <property type="entry name" value="WWE-dom_subgr"/>
</dbReference>
<evidence type="ECO:0000256" key="4">
    <source>
        <dbReference type="RuleBase" id="RU000363"/>
    </source>
</evidence>
<evidence type="ECO:0000256" key="2">
    <source>
        <dbReference type="ARBA" id="ARBA00022857"/>
    </source>
</evidence>
<feature type="compositionally biased region" description="Low complexity" evidence="5">
    <location>
        <begin position="299"/>
        <end position="314"/>
    </location>
</feature>
<comment type="similarity">
    <text evidence="1 4">Belongs to the short-chain dehydrogenases/reductases (SDR) family.</text>
</comment>
<keyword evidence="2" id="KW-0521">NADP</keyword>
<dbReference type="AlphaFoldDB" id="A0A0D3I5Q0"/>
<dbReference type="Proteomes" id="UP000013827">
    <property type="component" value="Unassembled WGS sequence"/>
</dbReference>
<dbReference type="InterPro" id="IPR004170">
    <property type="entry name" value="WWE_dom"/>
</dbReference>
<keyword evidence="3" id="KW-0560">Oxidoreductase</keyword>
<dbReference type="PROSITE" id="PS50918">
    <property type="entry name" value="WWE"/>
    <property type="match status" value="1"/>
</dbReference>
<evidence type="ECO:0000256" key="1">
    <source>
        <dbReference type="ARBA" id="ARBA00006484"/>
    </source>
</evidence>
<dbReference type="PRINTS" id="PR00081">
    <property type="entry name" value="GDHRDH"/>
</dbReference>
<feature type="region of interest" description="Disordered" evidence="5">
    <location>
        <begin position="296"/>
        <end position="326"/>
    </location>
</feature>
<protein>
    <recommendedName>
        <fullName evidence="6">WWE domain-containing protein</fullName>
    </recommendedName>
</protein>
<feature type="domain" description="WWE" evidence="6">
    <location>
        <begin position="325"/>
        <end position="401"/>
    </location>
</feature>
<dbReference type="PaxDb" id="2903-EOD06585"/>
<dbReference type="PRINTS" id="PR00080">
    <property type="entry name" value="SDRFAMILY"/>
</dbReference>
<dbReference type="HOGENOM" id="CLU_832696_0_0_1"/>
<dbReference type="InterPro" id="IPR037197">
    <property type="entry name" value="WWE_dom_sf"/>
</dbReference>
<dbReference type="Gene3D" id="3.40.50.720">
    <property type="entry name" value="NAD(P)-binding Rossmann-like Domain"/>
    <property type="match status" value="1"/>
</dbReference>
<evidence type="ECO:0000313" key="7">
    <source>
        <dbReference type="EnsemblProtists" id="EOD06585"/>
    </source>
</evidence>
<dbReference type="GO" id="GO:0016491">
    <property type="term" value="F:oxidoreductase activity"/>
    <property type="evidence" value="ECO:0007669"/>
    <property type="project" value="UniProtKB-KW"/>
</dbReference>
<dbReference type="SUPFAM" id="SSF117839">
    <property type="entry name" value="WWE domain"/>
    <property type="match status" value="1"/>
</dbReference>
<dbReference type="OMA" id="HMTEPYK"/>
<dbReference type="SMART" id="SM00678">
    <property type="entry name" value="WWE"/>
    <property type="match status" value="1"/>
</dbReference>
<dbReference type="RefSeq" id="XP_005759014.1">
    <property type="nucleotide sequence ID" value="XM_005758957.1"/>
</dbReference>
<dbReference type="GeneID" id="17252720"/>